<evidence type="ECO:0000313" key="1">
    <source>
        <dbReference type="EMBL" id="VYS90560.1"/>
    </source>
</evidence>
<dbReference type="RefSeq" id="WP_156847220.1">
    <property type="nucleotide sequence ID" value="NZ_CACRSK010000002.1"/>
</dbReference>
<gene>
    <name evidence="1" type="ORF">CULFYP111_00830</name>
</gene>
<organism evidence="1">
    <name type="scientific">Campylobacter ureolyticus</name>
    <dbReference type="NCBI Taxonomy" id="827"/>
    <lineage>
        <taxon>Bacteria</taxon>
        <taxon>Pseudomonadati</taxon>
        <taxon>Campylobacterota</taxon>
        <taxon>Epsilonproteobacteria</taxon>
        <taxon>Campylobacterales</taxon>
        <taxon>Campylobacteraceae</taxon>
        <taxon>Campylobacter</taxon>
    </lineage>
</organism>
<proteinExistence type="predicted"/>
<protein>
    <submittedName>
        <fullName evidence="1">Uncharacterized protein</fullName>
    </submittedName>
</protein>
<dbReference type="EMBL" id="CACRSK010000002">
    <property type="protein sequence ID" value="VYS90560.1"/>
    <property type="molecule type" value="Genomic_DNA"/>
</dbReference>
<accession>A0A6N2SFV2</accession>
<dbReference type="AlphaFoldDB" id="A0A6N2SFV2"/>
<name>A0A6N2SFV2_9BACT</name>
<sequence length="338" mass="38051">MNHGIGLGGNYAFNYNSNALTISNPKKGAFVKTNKGFKIKLTTPKTKKAFNISPTYHDLAMWAYIIKNDGKNKEFTTTDRSLDFEMITSDKVLKLRLRNADTKDSTLENIDITSSGVIVQGTKIGDIYKPNQWREVSIIALAVGDIDASGVVNFIFTNQVITILIKGTRAVIFSYRPAYNYTESKVYKTSIFTSQNGKEVRYSLADGFKKKVSFSVTSKEIESGVAEILSFAMQRYCLVPLWNSTAISKTSGMLNVLTCDTTLKEFDKYLVVWRSFKDYEFAKILNLSDDKIIIDKQVSINTGDFIIPLLKSTPKQSLNYSVLTSEVKSYELEFMELL</sequence>
<reference evidence="1" key="1">
    <citation type="submission" date="2019-11" db="EMBL/GenBank/DDBJ databases">
        <authorList>
            <person name="Feng L."/>
        </authorList>
    </citation>
    <scope>NUCLEOTIDE SEQUENCE</scope>
    <source>
        <strain evidence="1">CUreolyticusLFYP111</strain>
    </source>
</reference>